<accession>A0A2M9GVS9</accession>
<reference evidence="1 2" key="1">
    <citation type="submission" date="2020-04" db="EMBL/GenBank/DDBJ databases">
        <authorList>
            <person name="De Canck E."/>
        </authorList>
    </citation>
    <scope>NUCLEOTIDE SEQUENCE [LARGE SCALE GENOMIC DNA]</scope>
    <source>
        <strain evidence="1 2">LMG 3328</strain>
    </source>
</reference>
<dbReference type="RefSeq" id="WP_100508734.1">
    <property type="nucleotide sequence ID" value="NZ_CADILE010000011.1"/>
</dbReference>
<proteinExistence type="predicted"/>
<protein>
    <submittedName>
        <fullName evidence="1">Uncharacterized protein</fullName>
    </submittedName>
</protein>
<dbReference type="AlphaFoldDB" id="A0A2M9GVS9"/>
<dbReference type="EMBL" id="CADILE010000011">
    <property type="protein sequence ID" value="CAB3890447.1"/>
    <property type="molecule type" value="Genomic_DNA"/>
</dbReference>
<evidence type="ECO:0000313" key="2">
    <source>
        <dbReference type="Proteomes" id="UP000494122"/>
    </source>
</evidence>
<dbReference type="Gene3D" id="3.90.1340.10">
    <property type="entry name" value="Phage tail collar domain"/>
    <property type="match status" value="1"/>
</dbReference>
<dbReference type="SUPFAM" id="SSF88874">
    <property type="entry name" value="Receptor-binding domain of short tail fibre protein gp12"/>
    <property type="match status" value="1"/>
</dbReference>
<organism evidence="1 2">
    <name type="scientific">Achromobacter ruhlandii</name>
    <dbReference type="NCBI Taxonomy" id="72557"/>
    <lineage>
        <taxon>Bacteria</taxon>
        <taxon>Pseudomonadati</taxon>
        <taxon>Pseudomonadota</taxon>
        <taxon>Betaproteobacteria</taxon>
        <taxon>Burkholderiales</taxon>
        <taxon>Alcaligenaceae</taxon>
        <taxon>Achromobacter</taxon>
    </lineage>
</organism>
<dbReference type="InterPro" id="IPR037053">
    <property type="entry name" value="Phage_tail_collar_dom_sf"/>
</dbReference>
<dbReference type="Proteomes" id="UP000494122">
    <property type="component" value="Unassembled WGS sequence"/>
</dbReference>
<name>A0A2M9GVS9_9BURK</name>
<sequence>MQLLKPINVGHAPNDQTGDTLRDAMALVNENFAKTRSGVEAVEVAAATAQRKADAAIADIEKGTAGGVAPLDATGKVPAAHLPPPAIPMTQKSAPGGVAPLGDDGRVPADHLPVRQPSVPLAQKGQPNGVATLAADGKVPFGQLPELVPASAMAQPNGIATLGEDGRIVANQLPPLIPAADKGRPGGIATLDAEGRVPALQLAAVLPDEKGRPGGVATLDAEGKVPVGQIPPLPSGPPVGSVAWWPLRTSIPSGQIPADGQTISRDTFPDLAAMVISGRLPVVPEADWLADPLKRGSYTLGDGSTTFRVPDLNARAAGSLAAAVLRGDGAKSTGVPGRLQSDQLGPMDYRVVSGFNQATNVLADASLNAVMASGNFAGYTFTTARQTTNGTRWIVNTGDETRMANVTGVWTIHAFAAAINPGNVDMAQLASDHAALSAAFQTLRAQVFGVGQTLQDVSASRAFGVTYTNSTGRPISVYIVGSSNSSAGGNMSVMVGGIAGTRSITPYNGVSLSLTAVIPPGITYRVVADSMTQNFWTEYR</sequence>
<gene>
    <name evidence="1" type="ORF">LMG3328_03757</name>
</gene>
<evidence type="ECO:0000313" key="1">
    <source>
        <dbReference type="EMBL" id="CAB3890447.1"/>
    </source>
</evidence>